<evidence type="ECO:0000259" key="4">
    <source>
        <dbReference type="Pfam" id="PF13377"/>
    </source>
</evidence>
<protein>
    <recommendedName>
        <fullName evidence="4">Transcriptional regulator LacI/GalR-like sensor domain-containing protein</fullName>
    </recommendedName>
</protein>
<feature type="domain" description="Transcriptional regulator LacI/GalR-like sensor" evidence="4">
    <location>
        <begin position="2"/>
        <end position="67"/>
    </location>
</feature>
<organism evidence="5 6">
    <name type="scientific">Streptomyces regalis</name>
    <dbReference type="NCBI Taxonomy" id="68262"/>
    <lineage>
        <taxon>Bacteria</taxon>
        <taxon>Bacillati</taxon>
        <taxon>Actinomycetota</taxon>
        <taxon>Actinomycetes</taxon>
        <taxon>Kitasatosporales</taxon>
        <taxon>Streptomycetaceae</taxon>
        <taxon>Streptomyces</taxon>
    </lineage>
</organism>
<reference evidence="6" key="1">
    <citation type="submission" date="2015-10" db="EMBL/GenBank/DDBJ databases">
        <authorList>
            <person name="Ju K.-S."/>
            <person name="Doroghazi J.R."/>
            <person name="Metcalf W.W."/>
        </authorList>
    </citation>
    <scope>NUCLEOTIDE SEQUENCE [LARGE SCALE GENOMIC DNA]</scope>
    <source>
        <strain evidence="6">NRRL 3151</strain>
    </source>
</reference>
<comment type="caution">
    <text evidence="5">The sequence shown here is derived from an EMBL/GenBank/DDBJ whole genome shotgun (WGS) entry which is preliminary data.</text>
</comment>
<dbReference type="GO" id="GO:0000976">
    <property type="term" value="F:transcription cis-regulatory region binding"/>
    <property type="evidence" value="ECO:0007669"/>
    <property type="project" value="TreeGrafter"/>
</dbReference>
<sequence length="71" mass="7662">MPDDVSLVGYDNIPEAEYVWPPSTTVRQDFGEAGRRALELLVAQIEGEPRTGTLVAREPELVARGSSGPPP</sequence>
<evidence type="ECO:0000313" key="5">
    <source>
        <dbReference type="EMBL" id="KUL31613.1"/>
    </source>
</evidence>
<name>A0A101JRH4_9ACTN</name>
<dbReference type="PANTHER" id="PTHR30146">
    <property type="entry name" value="LACI-RELATED TRANSCRIPTIONAL REPRESSOR"/>
    <property type="match status" value="1"/>
</dbReference>
<evidence type="ECO:0000256" key="2">
    <source>
        <dbReference type="ARBA" id="ARBA00023125"/>
    </source>
</evidence>
<dbReference type="PANTHER" id="PTHR30146:SF109">
    <property type="entry name" value="HTH-TYPE TRANSCRIPTIONAL REGULATOR GALS"/>
    <property type="match status" value="1"/>
</dbReference>
<evidence type="ECO:0000313" key="6">
    <source>
        <dbReference type="Proteomes" id="UP000053923"/>
    </source>
</evidence>
<dbReference type="GO" id="GO:0003700">
    <property type="term" value="F:DNA-binding transcription factor activity"/>
    <property type="evidence" value="ECO:0007669"/>
    <property type="project" value="TreeGrafter"/>
</dbReference>
<dbReference type="SUPFAM" id="SSF53822">
    <property type="entry name" value="Periplasmic binding protein-like I"/>
    <property type="match status" value="1"/>
</dbReference>
<dbReference type="AlphaFoldDB" id="A0A101JRH4"/>
<evidence type="ECO:0000256" key="1">
    <source>
        <dbReference type="ARBA" id="ARBA00023015"/>
    </source>
</evidence>
<dbReference type="Proteomes" id="UP000053923">
    <property type="component" value="Unassembled WGS sequence"/>
</dbReference>
<gene>
    <name evidence="5" type="ORF">ADL12_25090</name>
</gene>
<evidence type="ECO:0000256" key="3">
    <source>
        <dbReference type="ARBA" id="ARBA00023163"/>
    </source>
</evidence>
<keyword evidence="1" id="KW-0805">Transcription regulation</keyword>
<dbReference type="Gene3D" id="3.40.50.2300">
    <property type="match status" value="2"/>
</dbReference>
<dbReference type="InterPro" id="IPR028082">
    <property type="entry name" value="Peripla_BP_I"/>
</dbReference>
<keyword evidence="3" id="KW-0804">Transcription</keyword>
<dbReference type="InterPro" id="IPR046335">
    <property type="entry name" value="LacI/GalR-like_sensor"/>
</dbReference>
<proteinExistence type="predicted"/>
<dbReference type="Pfam" id="PF13377">
    <property type="entry name" value="Peripla_BP_3"/>
    <property type="match status" value="1"/>
</dbReference>
<accession>A0A101JRH4</accession>
<dbReference type="EMBL" id="LLZG01000254">
    <property type="protein sequence ID" value="KUL31613.1"/>
    <property type="molecule type" value="Genomic_DNA"/>
</dbReference>
<keyword evidence="6" id="KW-1185">Reference proteome</keyword>
<keyword evidence="2" id="KW-0238">DNA-binding</keyword>